<protein>
    <recommendedName>
        <fullName evidence="2">Secretion system C-terminal sorting domain-containing protein</fullName>
    </recommendedName>
</protein>
<feature type="signal peptide" evidence="1">
    <location>
        <begin position="1"/>
        <end position="29"/>
    </location>
</feature>
<proteinExistence type="predicted"/>
<reference evidence="4" key="1">
    <citation type="submission" date="2018-02" db="EMBL/GenBank/DDBJ databases">
        <title>Genome sequencing of Solimonas sp. HR-BB.</title>
        <authorList>
            <person name="Lee Y."/>
            <person name="Jeon C.O."/>
        </authorList>
    </citation>
    <scope>NUCLEOTIDE SEQUENCE [LARGE SCALE GENOMIC DNA]</scope>
    <source>
        <strain evidence="4">HR-U</strain>
    </source>
</reference>
<keyword evidence="1" id="KW-0732">Signal</keyword>
<gene>
    <name evidence="3" type="ORF">C5O19_16635</name>
</gene>
<dbReference type="AlphaFoldDB" id="A0A2S7IJU1"/>
<evidence type="ECO:0000256" key="1">
    <source>
        <dbReference type="SAM" id="SignalP"/>
    </source>
</evidence>
<dbReference type="OrthoDB" id="621707at2"/>
<evidence type="ECO:0000259" key="2">
    <source>
        <dbReference type="Pfam" id="PF18962"/>
    </source>
</evidence>
<comment type="caution">
    <text evidence="3">The sequence shown here is derived from an EMBL/GenBank/DDBJ whole genome shotgun (WGS) entry which is preliminary data.</text>
</comment>
<dbReference type="NCBIfam" id="TIGR04183">
    <property type="entry name" value="Por_Secre_tail"/>
    <property type="match status" value="1"/>
</dbReference>
<dbReference type="InterPro" id="IPR026444">
    <property type="entry name" value="Secre_tail"/>
</dbReference>
<dbReference type="EMBL" id="PTRA01000002">
    <property type="protein sequence ID" value="PQA56959.1"/>
    <property type="molecule type" value="Genomic_DNA"/>
</dbReference>
<keyword evidence="4" id="KW-1185">Reference proteome</keyword>
<dbReference type="Pfam" id="PF18962">
    <property type="entry name" value="Por_Secre_tail"/>
    <property type="match status" value="1"/>
</dbReference>
<evidence type="ECO:0000313" key="3">
    <source>
        <dbReference type="EMBL" id="PQA56959.1"/>
    </source>
</evidence>
<organism evidence="3 4">
    <name type="scientific">Siphonobacter curvatus</name>
    <dbReference type="NCBI Taxonomy" id="2094562"/>
    <lineage>
        <taxon>Bacteria</taxon>
        <taxon>Pseudomonadati</taxon>
        <taxon>Bacteroidota</taxon>
        <taxon>Cytophagia</taxon>
        <taxon>Cytophagales</taxon>
        <taxon>Cytophagaceae</taxon>
        <taxon>Siphonobacter</taxon>
    </lineage>
</organism>
<feature type="chain" id="PRO_5015748485" description="Secretion system C-terminal sorting domain-containing protein" evidence="1">
    <location>
        <begin position="30"/>
        <end position="505"/>
    </location>
</feature>
<dbReference type="Proteomes" id="UP000239590">
    <property type="component" value="Unassembled WGS sequence"/>
</dbReference>
<sequence length="505" mass="53284">MHSTTKRYAVTPWISAAIALLLSPLAGMAQSTTLGGDSSPVIIDGGTVSDYSPDGLFILADGSMTLLNNSTFEHGNSLFNNRGAWLSTSSLDLFAAQGNGTIAGTIAPNFANLRFNIGANVMAITNSQGINVAGTLNFHNGITTTVRSATSLGAIHFGTAAVYGDNNASDTKHVDGYVSKRGSTPFFFPVGSGTDYRPLQTLSVPTGDNEYAVAWITGDPTTTPDPSDGGSTHPITAVGSGIMSVSPAGQWDWITVQGTADQVNVRVSMPDMTGFATAQNLRLVGWNGTQWIDLSGGATATGNQEDRTITGTIPTGATITALAIGSVSSALPVSLARFEVSKEGNAALLTWLTAQEKNTKSFEVEHSLDGRSWRTIGSVAAKGNSTAEQRYSFLDTDPANGINYYRLRMVDFDGYTELTRSQSIAFELAAQASVYPNPVADVLTLHVKDQTKLQGVQVLSSMGTTVYRTSSPGSQLSMQGLSKGLYVVRLQFVNGTVETFKVIKQ</sequence>
<accession>A0A2S7IJU1</accession>
<feature type="domain" description="Secretion system C-terminal sorting" evidence="2">
    <location>
        <begin position="434"/>
        <end position="498"/>
    </location>
</feature>
<name>A0A2S7IJU1_9BACT</name>
<evidence type="ECO:0000313" key="4">
    <source>
        <dbReference type="Proteomes" id="UP000239590"/>
    </source>
</evidence>
<dbReference type="RefSeq" id="WP_104714534.1">
    <property type="nucleotide sequence ID" value="NZ_PTRA01000002.1"/>
</dbReference>